<sequence>DKYINIVNLTNLDNTQKSLLSDHHPLSAVILRK</sequence>
<proteinExistence type="predicted"/>
<evidence type="ECO:0000313" key="2">
    <source>
        <dbReference type="Proteomes" id="UP000280073"/>
    </source>
</evidence>
<gene>
    <name evidence="1" type="ORF">EA686_08530</name>
</gene>
<keyword evidence="1" id="KW-0378">Hydrolase</keyword>
<reference evidence="1 2" key="1">
    <citation type="submission" date="2018-10" db="EMBL/GenBank/DDBJ databases">
        <title>GWAS and RNA-Seq identify cryptic mechanisms of antimicrobial resistance in Acinetobacter baumannii.</title>
        <authorList>
            <person name="Sahl J.W."/>
        </authorList>
    </citation>
    <scope>NUCLEOTIDE SEQUENCE [LARGE SCALE GENOMIC DNA]</scope>
    <source>
        <strain evidence="1 2">TG28175</strain>
    </source>
</reference>
<dbReference type="AlphaFoldDB" id="A0A3R9S7S3"/>
<comment type="caution">
    <text evidence="1">The sequence shown here is derived from an EMBL/GenBank/DDBJ whole genome shotgun (WGS) entry which is preliminary data.</text>
</comment>
<keyword evidence="1" id="KW-0540">Nuclease</keyword>
<keyword evidence="1" id="KW-0255">Endonuclease</keyword>
<dbReference type="EMBL" id="RFDI01000365">
    <property type="protein sequence ID" value="RSR59143.1"/>
    <property type="molecule type" value="Genomic_DNA"/>
</dbReference>
<keyword evidence="1" id="KW-0269">Exonuclease</keyword>
<organism evidence="1 2">
    <name type="scientific">Acinetobacter baumannii</name>
    <dbReference type="NCBI Taxonomy" id="470"/>
    <lineage>
        <taxon>Bacteria</taxon>
        <taxon>Pseudomonadati</taxon>
        <taxon>Pseudomonadota</taxon>
        <taxon>Gammaproteobacteria</taxon>
        <taxon>Moraxellales</taxon>
        <taxon>Moraxellaceae</taxon>
        <taxon>Acinetobacter</taxon>
        <taxon>Acinetobacter calcoaceticus/baumannii complex</taxon>
    </lineage>
</organism>
<evidence type="ECO:0000313" key="1">
    <source>
        <dbReference type="EMBL" id="RSR59143.1"/>
    </source>
</evidence>
<dbReference type="GO" id="GO:0004527">
    <property type="term" value="F:exonuclease activity"/>
    <property type="evidence" value="ECO:0007669"/>
    <property type="project" value="UniProtKB-KW"/>
</dbReference>
<accession>A0A3R9S7S3</accession>
<dbReference type="GO" id="GO:0004519">
    <property type="term" value="F:endonuclease activity"/>
    <property type="evidence" value="ECO:0007669"/>
    <property type="project" value="UniProtKB-KW"/>
</dbReference>
<dbReference type="Proteomes" id="UP000280073">
    <property type="component" value="Unassembled WGS sequence"/>
</dbReference>
<protein>
    <submittedName>
        <fullName evidence="1">Endonuclease/exonuclease/phosphatase family protein</fullName>
    </submittedName>
</protein>
<feature type="non-terminal residue" evidence="1">
    <location>
        <position position="1"/>
    </location>
</feature>
<name>A0A3R9S7S3_ACIBA</name>